<accession>A0A7T8H282</accession>
<keyword evidence="2" id="KW-1185">Reference proteome</keyword>
<dbReference type="EMBL" id="CP045900">
    <property type="protein sequence ID" value="QQP42088.1"/>
    <property type="molecule type" value="Genomic_DNA"/>
</dbReference>
<name>A0A7T8H282_CALRO</name>
<organism evidence="1 2">
    <name type="scientific">Caligus rogercresseyi</name>
    <name type="common">Sea louse</name>
    <dbReference type="NCBI Taxonomy" id="217165"/>
    <lineage>
        <taxon>Eukaryota</taxon>
        <taxon>Metazoa</taxon>
        <taxon>Ecdysozoa</taxon>
        <taxon>Arthropoda</taxon>
        <taxon>Crustacea</taxon>
        <taxon>Multicrustacea</taxon>
        <taxon>Hexanauplia</taxon>
        <taxon>Copepoda</taxon>
        <taxon>Siphonostomatoida</taxon>
        <taxon>Caligidae</taxon>
        <taxon>Caligus</taxon>
    </lineage>
</organism>
<evidence type="ECO:0000313" key="2">
    <source>
        <dbReference type="Proteomes" id="UP000595437"/>
    </source>
</evidence>
<dbReference type="Proteomes" id="UP000595437">
    <property type="component" value="Chromosome 11"/>
</dbReference>
<sequence>MYNSVYHAFALCPALNILRQFIKLNLRGITEKYITPILLFGVSCKRSNNPKTQAIEYALSSIRSLLAEQLATSHPLDQHSIRAILISTSARYSLLAMKIPCASEAQWTYAGELIKFYPDGAQWSLKFLQRLIRRYKNYQRFLNV</sequence>
<reference evidence="2" key="1">
    <citation type="submission" date="2021-01" db="EMBL/GenBank/DDBJ databases">
        <title>Caligus Genome Assembly.</title>
        <authorList>
            <person name="Gallardo-Escarate C."/>
        </authorList>
    </citation>
    <scope>NUCLEOTIDE SEQUENCE [LARGE SCALE GENOMIC DNA]</scope>
</reference>
<proteinExistence type="predicted"/>
<dbReference type="AlphaFoldDB" id="A0A7T8H282"/>
<gene>
    <name evidence="1" type="ORF">FKW44_016642</name>
</gene>
<evidence type="ECO:0000313" key="1">
    <source>
        <dbReference type="EMBL" id="QQP42088.1"/>
    </source>
</evidence>
<protein>
    <submittedName>
        <fullName evidence="1">Uncharacterized protein</fullName>
    </submittedName>
</protein>